<dbReference type="SUPFAM" id="SSF57667">
    <property type="entry name" value="beta-beta-alpha zinc fingers"/>
    <property type="match status" value="2"/>
</dbReference>
<dbReference type="SMART" id="SM00355">
    <property type="entry name" value="ZnF_C2H2"/>
    <property type="match status" value="3"/>
</dbReference>
<proteinExistence type="predicted"/>
<protein>
    <recommendedName>
        <fullName evidence="9">C2H2-type domain-containing protein</fullName>
    </recommendedName>
</protein>
<feature type="domain" description="C2H2-type" evidence="9">
    <location>
        <begin position="77"/>
        <end position="104"/>
    </location>
</feature>
<dbReference type="Gene3D" id="3.30.160.60">
    <property type="entry name" value="Classic Zinc Finger"/>
    <property type="match status" value="3"/>
</dbReference>
<dbReference type="Proteomes" id="UP000830375">
    <property type="component" value="Unassembled WGS sequence"/>
</dbReference>
<feature type="coiled-coil region" evidence="8">
    <location>
        <begin position="23"/>
        <end position="53"/>
    </location>
</feature>
<evidence type="ECO:0000313" key="11">
    <source>
        <dbReference type="Proteomes" id="UP000830375"/>
    </source>
</evidence>
<keyword evidence="8" id="KW-0175">Coiled coil</keyword>
<dbReference type="PANTHER" id="PTHR24394">
    <property type="entry name" value="ZINC FINGER PROTEIN"/>
    <property type="match status" value="1"/>
</dbReference>
<evidence type="ECO:0000259" key="9">
    <source>
        <dbReference type="PROSITE" id="PS50157"/>
    </source>
</evidence>
<evidence type="ECO:0000256" key="6">
    <source>
        <dbReference type="ARBA" id="ARBA00023242"/>
    </source>
</evidence>
<evidence type="ECO:0000256" key="7">
    <source>
        <dbReference type="PROSITE-ProRule" id="PRU00042"/>
    </source>
</evidence>
<comment type="caution">
    <text evidence="10">The sequence shown here is derived from an EMBL/GenBank/DDBJ whole genome shotgun (WGS) entry which is preliminary data.</text>
</comment>
<gene>
    <name evidence="10" type="ORF">H4Q32_021383</name>
</gene>
<name>A0ABQ8MQR2_LABRO</name>
<organism evidence="10 11">
    <name type="scientific">Labeo rohita</name>
    <name type="common">Indian major carp</name>
    <name type="synonym">Cyprinus rohita</name>
    <dbReference type="NCBI Taxonomy" id="84645"/>
    <lineage>
        <taxon>Eukaryota</taxon>
        <taxon>Metazoa</taxon>
        <taxon>Chordata</taxon>
        <taxon>Craniata</taxon>
        <taxon>Vertebrata</taxon>
        <taxon>Euteleostomi</taxon>
        <taxon>Actinopterygii</taxon>
        <taxon>Neopterygii</taxon>
        <taxon>Teleostei</taxon>
        <taxon>Ostariophysi</taxon>
        <taxon>Cypriniformes</taxon>
        <taxon>Cyprinidae</taxon>
        <taxon>Labeoninae</taxon>
        <taxon>Labeonini</taxon>
        <taxon>Labeo</taxon>
    </lineage>
</organism>
<keyword evidence="4 7" id="KW-0863">Zinc-finger</keyword>
<evidence type="ECO:0000256" key="3">
    <source>
        <dbReference type="ARBA" id="ARBA00022737"/>
    </source>
</evidence>
<dbReference type="PROSITE" id="PS50157">
    <property type="entry name" value="ZINC_FINGER_C2H2_2"/>
    <property type="match status" value="3"/>
</dbReference>
<dbReference type="InterPro" id="IPR036236">
    <property type="entry name" value="Znf_C2H2_sf"/>
</dbReference>
<evidence type="ECO:0000256" key="2">
    <source>
        <dbReference type="ARBA" id="ARBA00022723"/>
    </source>
</evidence>
<comment type="subcellular location">
    <subcellularLocation>
        <location evidence="1">Nucleus</location>
    </subcellularLocation>
</comment>
<sequence>MAFIKQESEDIKIVEVFRVKQEDTEEQIDLMALKEENEELKEMEEKNQYERHEFMAVEKSIRTETNSVQKTESNEKLTCRQCGKSFPQKGNLKEHMKIHTGEKPFTCQQCGKSFVKKGNLNEHMKIHSGEKPFKCQHCEKCFVRKGNLKGHMYIHAKKKPFTVERASVVKQASAAILEFTLQRSLSSAICVETPSYKQEILSHT</sequence>
<dbReference type="PANTHER" id="PTHR24394:SF44">
    <property type="entry name" value="ZINC FINGER PROTEIN 271-LIKE"/>
    <property type="match status" value="1"/>
</dbReference>
<feature type="domain" description="C2H2-type" evidence="9">
    <location>
        <begin position="105"/>
        <end position="132"/>
    </location>
</feature>
<dbReference type="EMBL" id="JACTAM010000004">
    <property type="protein sequence ID" value="KAI2665170.1"/>
    <property type="molecule type" value="Genomic_DNA"/>
</dbReference>
<evidence type="ECO:0000256" key="4">
    <source>
        <dbReference type="ARBA" id="ARBA00022771"/>
    </source>
</evidence>
<evidence type="ECO:0000256" key="8">
    <source>
        <dbReference type="SAM" id="Coils"/>
    </source>
</evidence>
<keyword evidence="5" id="KW-0862">Zinc</keyword>
<dbReference type="InterPro" id="IPR013087">
    <property type="entry name" value="Znf_C2H2_type"/>
</dbReference>
<keyword evidence="2" id="KW-0479">Metal-binding</keyword>
<accession>A0ABQ8MQR2</accession>
<dbReference type="Pfam" id="PF13465">
    <property type="entry name" value="zf-H2C2_2"/>
    <property type="match status" value="1"/>
</dbReference>
<evidence type="ECO:0000313" key="10">
    <source>
        <dbReference type="EMBL" id="KAI2665170.1"/>
    </source>
</evidence>
<evidence type="ECO:0000256" key="5">
    <source>
        <dbReference type="ARBA" id="ARBA00022833"/>
    </source>
</evidence>
<evidence type="ECO:0000256" key="1">
    <source>
        <dbReference type="ARBA" id="ARBA00004123"/>
    </source>
</evidence>
<keyword evidence="11" id="KW-1185">Reference proteome</keyword>
<keyword evidence="3" id="KW-0677">Repeat</keyword>
<reference evidence="10 11" key="1">
    <citation type="submission" date="2022-01" db="EMBL/GenBank/DDBJ databases">
        <title>A high-quality chromosome-level genome assembly of rohu carp, Labeo rohita.</title>
        <authorList>
            <person name="Arick M.A. II"/>
            <person name="Hsu C.-Y."/>
            <person name="Magbanua Z."/>
            <person name="Pechanova O."/>
            <person name="Grover C."/>
            <person name="Miller E."/>
            <person name="Thrash A."/>
            <person name="Ezzel L."/>
            <person name="Alam S."/>
            <person name="Benzie J."/>
            <person name="Hamilton M."/>
            <person name="Karsi A."/>
            <person name="Lawrence M.L."/>
            <person name="Peterson D.G."/>
        </authorList>
    </citation>
    <scope>NUCLEOTIDE SEQUENCE [LARGE SCALE GENOMIC DNA]</scope>
    <source>
        <strain evidence="11">BAU-BD-2019</strain>
        <tissue evidence="10">Blood</tissue>
    </source>
</reference>
<keyword evidence="6" id="KW-0539">Nucleus</keyword>
<dbReference type="Pfam" id="PF00096">
    <property type="entry name" value="zf-C2H2"/>
    <property type="match status" value="1"/>
</dbReference>
<feature type="domain" description="C2H2-type" evidence="9">
    <location>
        <begin position="133"/>
        <end position="160"/>
    </location>
</feature>
<dbReference type="PROSITE" id="PS00028">
    <property type="entry name" value="ZINC_FINGER_C2H2_1"/>
    <property type="match status" value="3"/>
</dbReference>